<protein>
    <submittedName>
        <fullName evidence="2">Uncharacterized protein</fullName>
    </submittedName>
</protein>
<evidence type="ECO:0000256" key="1">
    <source>
        <dbReference type="SAM" id="MobiDB-lite"/>
    </source>
</evidence>
<evidence type="ECO:0000313" key="2">
    <source>
        <dbReference type="EMBL" id="KAF3860389.1"/>
    </source>
</evidence>
<sequence length="334" mass="37175">MARLTLEPKAVLTARGDRPRSLKSLEKDCVRARRGRSSAITTQLPRTQIQTPRLETHRKGYHTFNSKISSTCIDDSGPRLDVDAGSSLPGPEDPHERLSAEHKWLCTPPHPTEEREEHIQDMVWVGLSPPLQSIRQELVLSDNRSTLIRSHIMQTGCLSIRLCYTWEHHSEQYLSDQVLVLHHAQLSAGCLGDPLPCHQVTDQHGSRADQDVAGVQVSLQEVLLGFTDVDASEGRLWEGVGRDERQAVQAHLDSTHPLEAVFLTSVRPLLCHNHYPLIIEHVLTGSTASAVATRSSALWRRPLTISSPSNFPTTNTRLPCGANGFTQQRTFSVK</sequence>
<reference evidence="2 3" key="1">
    <citation type="submission" date="2020-03" db="EMBL/GenBank/DDBJ databases">
        <title>Dissostichus mawsoni Genome sequencing and assembly.</title>
        <authorList>
            <person name="Park H."/>
        </authorList>
    </citation>
    <scope>NUCLEOTIDE SEQUENCE [LARGE SCALE GENOMIC DNA]</scope>
    <source>
        <strain evidence="2">DM0001</strain>
        <tissue evidence="2">Muscle</tissue>
    </source>
</reference>
<evidence type="ECO:0000313" key="3">
    <source>
        <dbReference type="Proteomes" id="UP000518266"/>
    </source>
</evidence>
<dbReference type="EMBL" id="JAAKFY010000002">
    <property type="protein sequence ID" value="KAF3860389.1"/>
    <property type="molecule type" value="Genomic_DNA"/>
</dbReference>
<keyword evidence="3" id="KW-1185">Reference proteome</keyword>
<comment type="caution">
    <text evidence="2">The sequence shown here is derived from an EMBL/GenBank/DDBJ whole genome shotgun (WGS) entry which is preliminary data.</text>
</comment>
<organism evidence="2 3">
    <name type="scientific">Dissostichus mawsoni</name>
    <name type="common">Antarctic cod</name>
    <dbReference type="NCBI Taxonomy" id="36200"/>
    <lineage>
        <taxon>Eukaryota</taxon>
        <taxon>Metazoa</taxon>
        <taxon>Chordata</taxon>
        <taxon>Craniata</taxon>
        <taxon>Vertebrata</taxon>
        <taxon>Euteleostomi</taxon>
        <taxon>Actinopterygii</taxon>
        <taxon>Neopterygii</taxon>
        <taxon>Teleostei</taxon>
        <taxon>Neoteleostei</taxon>
        <taxon>Acanthomorphata</taxon>
        <taxon>Eupercaria</taxon>
        <taxon>Perciformes</taxon>
        <taxon>Notothenioidei</taxon>
        <taxon>Nototheniidae</taxon>
        <taxon>Dissostichus</taxon>
    </lineage>
</organism>
<proteinExistence type="predicted"/>
<gene>
    <name evidence="2" type="ORF">F7725_000644</name>
</gene>
<dbReference type="Proteomes" id="UP000518266">
    <property type="component" value="Unassembled WGS sequence"/>
</dbReference>
<accession>A0A7J5ZHD4</accession>
<feature type="region of interest" description="Disordered" evidence="1">
    <location>
        <begin position="75"/>
        <end position="96"/>
    </location>
</feature>
<dbReference type="AlphaFoldDB" id="A0A7J5ZHD4"/>
<name>A0A7J5ZHD4_DISMA</name>